<reference evidence="2" key="1">
    <citation type="journal article" date="2017" name="Nature">
        <title>The sunflower genome provides insights into oil metabolism, flowering and Asterid evolution.</title>
        <authorList>
            <person name="Badouin H."/>
            <person name="Gouzy J."/>
            <person name="Grassa C.J."/>
            <person name="Murat F."/>
            <person name="Staton S.E."/>
            <person name="Cottret L."/>
            <person name="Lelandais-Briere C."/>
            <person name="Owens G.L."/>
            <person name="Carrere S."/>
            <person name="Mayjonade B."/>
            <person name="Legrand L."/>
            <person name="Gill N."/>
            <person name="Kane N.C."/>
            <person name="Bowers J.E."/>
            <person name="Hubner S."/>
            <person name="Bellec A."/>
            <person name="Berard A."/>
            <person name="Berges H."/>
            <person name="Blanchet N."/>
            <person name="Boniface M.C."/>
            <person name="Brunel D."/>
            <person name="Catrice O."/>
            <person name="Chaidir N."/>
            <person name="Claudel C."/>
            <person name="Donnadieu C."/>
            <person name="Faraut T."/>
            <person name="Fievet G."/>
            <person name="Helmstetter N."/>
            <person name="King M."/>
            <person name="Knapp S.J."/>
            <person name="Lai Z."/>
            <person name="Le Paslier M.C."/>
            <person name="Lippi Y."/>
            <person name="Lorenzon L."/>
            <person name="Mandel J.R."/>
            <person name="Marage G."/>
            <person name="Marchand G."/>
            <person name="Marquand E."/>
            <person name="Bret-Mestries E."/>
            <person name="Morien E."/>
            <person name="Nambeesan S."/>
            <person name="Nguyen T."/>
            <person name="Pegot-Espagnet P."/>
            <person name="Pouilly N."/>
            <person name="Raftis F."/>
            <person name="Sallet E."/>
            <person name="Schiex T."/>
            <person name="Thomas J."/>
            <person name="Vandecasteele C."/>
            <person name="Vares D."/>
            <person name="Vear F."/>
            <person name="Vautrin S."/>
            <person name="Crespi M."/>
            <person name="Mangin B."/>
            <person name="Burke J.M."/>
            <person name="Salse J."/>
            <person name="Munos S."/>
            <person name="Vincourt P."/>
            <person name="Rieseberg L.H."/>
            <person name="Langlade N.B."/>
        </authorList>
    </citation>
    <scope>NUCLEOTIDE SEQUENCE [LARGE SCALE GENOMIC DNA]</scope>
    <source>
        <strain evidence="2">cv. SF193</strain>
    </source>
</reference>
<gene>
    <name evidence="1" type="ORF">HannXRQ_Chr02g0038801</name>
</gene>
<protein>
    <submittedName>
        <fullName evidence="1">Uncharacterized protein</fullName>
    </submittedName>
</protein>
<accession>A0A251VFV7</accession>
<dbReference type="AlphaFoldDB" id="A0A251VFV7"/>
<evidence type="ECO:0000313" key="2">
    <source>
        <dbReference type="Proteomes" id="UP000215914"/>
    </source>
</evidence>
<sequence>MCPTPNRFRRPVSIHCQLHRRQSFVQQYRAPLYNDMKLLSTKKRIQLSKKLICGTNGLHYFYKKRVLDYTCTVGNYFEKVWDQFDTPYCMCYAAAQMVTILYRMHRPEECKSLILSLQTLLNLGCQYVDRLRVFLTESEYGLYDIEAQPFHYLCVKKPESLAKSNKPYLIKDLAIYRTKETILKVLISNFRERGPQYPMLGACNMH</sequence>
<organism evidence="1 2">
    <name type="scientific">Helianthus annuus</name>
    <name type="common">Common sunflower</name>
    <dbReference type="NCBI Taxonomy" id="4232"/>
    <lineage>
        <taxon>Eukaryota</taxon>
        <taxon>Viridiplantae</taxon>
        <taxon>Streptophyta</taxon>
        <taxon>Embryophyta</taxon>
        <taxon>Tracheophyta</taxon>
        <taxon>Spermatophyta</taxon>
        <taxon>Magnoliopsida</taxon>
        <taxon>eudicotyledons</taxon>
        <taxon>Gunneridae</taxon>
        <taxon>Pentapetalae</taxon>
        <taxon>asterids</taxon>
        <taxon>campanulids</taxon>
        <taxon>Asterales</taxon>
        <taxon>Asteraceae</taxon>
        <taxon>Asteroideae</taxon>
        <taxon>Heliantheae alliance</taxon>
        <taxon>Heliantheae</taxon>
        <taxon>Helianthus</taxon>
    </lineage>
</organism>
<proteinExistence type="predicted"/>
<dbReference type="Proteomes" id="UP000215914">
    <property type="component" value="Chromosome 2"/>
</dbReference>
<name>A0A251VFV7_HELAN</name>
<evidence type="ECO:0000313" key="1">
    <source>
        <dbReference type="EMBL" id="OTG33812.1"/>
    </source>
</evidence>
<dbReference type="EMBL" id="CM007891">
    <property type="protein sequence ID" value="OTG33812.1"/>
    <property type="molecule type" value="Genomic_DNA"/>
</dbReference>
<keyword evidence="2" id="KW-1185">Reference proteome</keyword>
<dbReference type="InParanoid" id="A0A251VFV7"/>